<evidence type="ECO:0000313" key="1">
    <source>
        <dbReference type="EMBL" id="KYO46020.1"/>
    </source>
</evidence>
<organism evidence="1 2">
    <name type="scientific">Alligator mississippiensis</name>
    <name type="common">American alligator</name>
    <dbReference type="NCBI Taxonomy" id="8496"/>
    <lineage>
        <taxon>Eukaryota</taxon>
        <taxon>Metazoa</taxon>
        <taxon>Chordata</taxon>
        <taxon>Craniata</taxon>
        <taxon>Vertebrata</taxon>
        <taxon>Euteleostomi</taxon>
        <taxon>Archelosauria</taxon>
        <taxon>Archosauria</taxon>
        <taxon>Crocodylia</taxon>
        <taxon>Alligatoridae</taxon>
        <taxon>Alligatorinae</taxon>
        <taxon>Alligator</taxon>
    </lineage>
</organism>
<dbReference type="AlphaFoldDB" id="A0A151PAM3"/>
<reference evidence="1 2" key="1">
    <citation type="journal article" date="2012" name="Genome Biol.">
        <title>Sequencing three crocodilian genomes to illuminate the evolution of archosaurs and amniotes.</title>
        <authorList>
            <person name="St John J.A."/>
            <person name="Braun E.L."/>
            <person name="Isberg S.R."/>
            <person name="Miles L.G."/>
            <person name="Chong A.Y."/>
            <person name="Gongora J."/>
            <person name="Dalzell P."/>
            <person name="Moran C."/>
            <person name="Bed'hom B."/>
            <person name="Abzhanov A."/>
            <person name="Burgess S.C."/>
            <person name="Cooksey A.M."/>
            <person name="Castoe T.A."/>
            <person name="Crawford N.G."/>
            <person name="Densmore L.D."/>
            <person name="Drew J.C."/>
            <person name="Edwards S.V."/>
            <person name="Faircloth B.C."/>
            <person name="Fujita M.K."/>
            <person name="Greenwold M.J."/>
            <person name="Hoffmann F.G."/>
            <person name="Howard J.M."/>
            <person name="Iguchi T."/>
            <person name="Janes D.E."/>
            <person name="Khan S.Y."/>
            <person name="Kohno S."/>
            <person name="de Koning A.J."/>
            <person name="Lance S.L."/>
            <person name="McCarthy F.M."/>
            <person name="McCormack J.E."/>
            <person name="Merchant M.E."/>
            <person name="Peterson D.G."/>
            <person name="Pollock D.D."/>
            <person name="Pourmand N."/>
            <person name="Raney B.J."/>
            <person name="Roessler K.A."/>
            <person name="Sanford J.R."/>
            <person name="Sawyer R.H."/>
            <person name="Schmidt C.J."/>
            <person name="Triplett E.W."/>
            <person name="Tuberville T.D."/>
            <person name="Venegas-Anaya M."/>
            <person name="Howard J.T."/>
            <person name="Jarvis E.D."/>
            <person name="Guillette L.J.Jr."/>
            <person name="Glenn T.C."/>
            <person name="Green R.E."/>
            <person name="Ray D.A."/>
        </authorList>
    </citation>
    <scope>NUCLEOTIDE SEQUENCE [LARGE SCALE GENOMIC DNA]</scope>
    <source>
        <strain evidence="1">KSC_2009_1</strain>
    </source>
</reference>
<evidence type="ECO:0000313" key="2">
    <source>
        <dbReference type="Proteomes" id="UP000050525"/>
    </source>
</evidence>
<protein>
    <submittedName>
        <fullName evidence="1">Uncharacterized protein</fullName>
    </submittedName>
</protein>
<proteinExistence type="predicted"/>
<comment type="caution">
    <text evidence="1">The sequence shown here is derived from an EMBL/GenBank/DDBJ whole genome shotgun (WGS) entry which is preliminary data.</text>
</comment>
<gene>
    <name evidence="1" type="ORF">Y1Q_0021609</name>
</gene>
<keyword evidence="2" id="KW-1185">Reference proteome</keyword>
<name>A0A151PAM3_ALLMI</name>
<dbReference type="EMBL" id="AKHW03000533">
    <property type="protein sequence ID" value="KYO46020.1"/>
    <property type="molecule type" value="Genomic_DNA"/>
</dbReference>
<sequence length="110" mass="12675">MAPGAGERGARRFRGLCRALAHICGLAGKRYIGKSPVVQWAVFYLKRQTHLGSDLLFNIHDYSTNNLKKDFEKPKHLLYICPGQRNQQDLKQIQSYLKKNRTFQCLPIKT</sequence>
<dbReference type="STRING" id="8496.A0A151PAM3"/>
<accession>A0A151PAM3</accession>
<dbReference type="Proteomes" id="UP000050525">
    <property type="component" value="Unassembled WGS sequence"/>
</dbReference>